<dbReference type="Gene3D" id="3.20.20.370">
    <property type="entry name" value="Glycoside hydrolase/deacetylase"/>
    <property type="match status" value="1"/>
</dbReference>
<dbReference type="EC" id="3.-.-.-" evidence="5"/>
<comment type="caution">
    <text evidence="5">The sequence shown here is derived from an EMBL/GenBank/DDBJ whole genome shotgun (WGS) entry which is preliminary data.</text>
</comment>
<dbReference type="PROSITE" id="PS51257">
    <property type="entry name" value="PROKAR_LIPOPROTEIN"/>
    <property type="match status" value="1"/>
</dbReference>
<protein>
    <submittedName>
        <fullName evidence="5">Polysaccharide deacetylase family protein</fullName>
        <ecNumber evidence="5">3.-.-.-</ecNumber>
    </submittedName>
</protein>
<accession>A0ABV9Q7C2</accession>
<dbReference type="InterPro" id="IPR002509">
    <property type="entry name" value="NODB_dom"/>
</dbReference>
<proteinExistence type="predicted"/>
<feature type="compositionally biased region" description="Low complexity" evidence="3">
    <location>
        <begin position="39"/>
        <end position="51"/>
    </location>
</feature>
<evidence type="ECO:0000259" key="4">
    <source>
        <dbReference type="PROSITE" id="PS51677"/>
    </source>
</evidence>
<feature type="domain" description="NodB homology" evidence="4">
    <location>
        <begin position="134"/>
        <end position="292"/>
    </location>
</feature>
<evidence type="ECO:0000256" key="3">
    <source>
        <dbReference type="SAM" id="MobiDB-lite"/>
    </source>
</evidence>
<dbReference type="CDD" id="cd10918">
    <property type="entry name" value="CE4_NodB_like_5s_6s"/>
    <property type="match status" value="1"/>
</dbReference>
<sequence>MKKLFLAGVLLFSVGCTPGVNKSVQQDLRPTTVVQTSSVSQPATVAPAAVPEESKTPEPAVKPADTAVKTVEKAVAKSIPILMYHSISDNPKNLLCLSPKRFAEHMQHLKDAGYNTITFRDLEDWEAGKPIPVKPVLITLDDGYRDNYTDAYPVLKQLNLKATIFMTTGFFNQRMNLTEDMAKEMMGSGLIEFGSHTVSHGDLTTQTDERLHSEIIESKLELESKLGVPITAFCYPAGRFNEKTLSYVKQAGYRLAVTTRPGWAELSQGVHTLHRIRINGDLTTEQFKKMLP</sequence>
<evidence type="ECO:0000256" key="1">
    <source>
        <dbReference type="ARBA" id="ARBA00004613"/>
    </source>
</evidence>
<gene>
    <name evidence="5" type="ORF">ACFO8Q_22120</name>
</gene>
<evidence type="ECO:0000256" key="2">
    <source>
        <dbReference type="ARBA" id="ARBA00022729"/>
    </source>
</evidence>
<evidence type="ECO:0000313" key="6">
    <source>
        <dbReference type="Proteomes" id="UP001596002"/>
    </source>
</evidence>
<dbReference type="PANTHER" id="PTHR34216">
    <property type="match status" value="1"/>
</dbReference>
<dbReference type="Pfam" id="PF01522">
    <property type="entry name" value="Polysacc_deac_1"/>
    <property type="match status" value="1"/>
</dbReference>
<dbReference type="GO" id="GO:0016787">
    <property type="term" value="F:hydrolase activity"/>
    <property type="evidence" value="ECO:0007669"/>
    <property type="project" value="UniProtKB-KW"/>
</dbReference>
<reference evidence="6" key="1">
    <citation type="journal article" date="2019" name="Int. J. Syst. Evol. Microbiol.">
        <title>The Global Catalogue of Microorganisms (GCM) 10K type strain sequencing project: providing services to taxonomists for standard genome sequencing and annotation.</title>
        <authorList>
            <consortium name="The Broad Institute Genomics Platform"/>
            <consortium name="The Broad Institute Genome Sequencing Center for Infectious Disease"/>
            <person name="Wu L."/>
            <person name="Ma J."/>
        </authorList>
    </citation>
    <scope>NUCLEOTIDE SEQUENCE [LARGE SCALE GENOMIC DNA]</scope>
    <source>
        <strain evidence="6">WYCCWR 12678</strain>
    </source>
</reference>
<dbReference type="InterPro" id="IPR051398">
    <property type="entry name" value="Polysacch_Deacetylase"/>
</dbReference>
<dbReference type="EMBL" id="JBHSHC010000153">
    <property type="protein sequence ID" value="MFC4769986.1"/>
    <property type="molecule type" value="Genomic_DNA"/>
</dbReference>
<dbReference type="PANTHER" id="PTHR34216:SF3">
    <property type="entry name" value="POLY-BETA-1,6-N-ACETYL-D-GLUCOSAMINE N-DEACETYLASE"/>
    <property type="match status" value="1"/>
</dbReference>
<dbReference type="Proteomes" id="UP001596002">
    <property type="component" value="Unassembled WGS sequence"/>
</dbReference>
<evidence type="ECO:0000313" key="5">
    <source>
        <dbReference type="EMBL" id="MFC4769986.1"/>
    </source>
</evidence>
<feature type="region of interest" description="Disordered" evidence="3">
    <location>
        <begin position="39"/>
        <end position="64"/>
    </location>
</feature>
<dbReference type="InterPro" id="IPR011330">
    <property type="entry name" value="Glyco_hydro/deAcase_b/a-brl"/>
</dbReference>
<dbReference type="PROSITE" id="PS51677">
    <property type="entry name" value="NODB"/>
    <property type="match status" value="1"/>
</dbReference>
<dbReference type="SUPFAM" id="SSF88713">
    <property type="entry name" value="Glycoside hydrolase/deacetylase"/>
    <property type="match status" value="1"/>
</dbReference>
<keyword evidence="6" id="KW-1185">Reference proteome</keyword>
<comment type="subcellular location">
    <subcellularLocation>
        <location evidence="1">Secreted</location>
    </subcellularLocation>
</comment>
<name>A0ABV9Q7C2_9BACL</name>
<organism evidence="5 6">
    <name type="scientific">Effusibacillus consociatus</name>
    <dbReference type="NCBI Taxonomy" id="1117041"/>
    <lineage>
        <taxon>Bacteria</taxon>
        <taxon>Bacillati</taxon>
        <taxon>Bacillota</taxon>
        <taxon>Bacilli</taxon>
        <taxon>Bacillales</taxon>
        <taxon>Alicyclobacillaceae</taxon>
        <taxon>Effusibacillus</taxon>
    </lineage>
</organism>
<keyword evidence="5" id="KW-0378">Hydrolase</keyword>
<keyword evidence="2" id="KW-0732">Signal</keyword>